<name>A0A4Z2GHL1_9TELE</name>
<reference evidence="1 2" key="1">
    <citation type="submission" date="2019-03" db="EMBL/GenBank/DDBJ databases">
        <title>First draft genome of Liparis tanakae, snailfish: a comprehensive survey of snailfish specific genes.</title>
        <authorList>
            <person name="Kim W."/>
            <person name="Song I."/>
            <person name="Jeong J.-H."/>
            <person name="Kim D."/>
            <person name="Kim S."/>
            <person name="Ryu S."/>
            <person name="Song J.Y."/>
            <person name="Lee S.K."/>
        </authorList>
    </citation>
    <scope>NUCLEOTIDE SEQUENCE [LARGE SCALE GENOMIC DNA]</scope>
    <source>
        <tissue evidence="1">Muscle</tissue>
    </source>
</reference>
<comment type="caution">
    <text evidence="1">The sequence shown here is derived from an EMBL/GenBank/DDBJ whole genome shotgun (WGS) entry which is preliminary data.</text>
</comment>
<evidence type="ECO:0000313" key="1">
    <source>
        <dbReference type="EMBL" id="TNN52936.1"/>
    </source>
</evidence>
<evidence type="ECO:0000313" key="2">
    <source>
        <dbReference type="Proteomes" id="UP000314294"/>
    </source>
</evidence>
<organism evidence="1 2">
    <name type="scientific">Liparis tanakae</name>
    <name type="common">Tanaka's snailfish</name>
    <dbReference type="NCBI Taxonomy" id="230148"/>
    <lineage>
        <taxon>Eukaryota</taxon>
        <taxon>Metazoa</taxon>
        <taxon>Chordata</taxon>
        <taxon>Craniata</taxon>
        <taxon>Vertebrata</taxon>
        <taxon>Euteleostomi</taxon>
        <taxon>Actinopterygii</taxon>
        <taxon>Neopterygii</taxon>
        <taxon>Teleostei</taxon>
        <taxon>Neoteleostei</taxon>
        <taxon>Acanthomorphata</taxon>
        <taxon>Eupercaria</taxon>
        <taxon>Perciformes</taxon>
        <taxon>Cottioidei</taxon>
        <taxon>Cottales</taxon>
        <taxon>Liparidae</taxon>
        <taxon>Liparis</taxon>
    </lineage>
</organism>
<dbReference type="EMBL" id="SRLO01000532">
    <property type="protein sequence ID" value="TNN52936.1"/>
    <property type="molecule type" value="Genomic_DNA"/>
</dbReference>
<dbReference type="Proteomes" id="UP000314294">
    <property type="component" value="Unassembled WGS sequence"/>
</dbReference>
<accession>A0A4Z2GHL1</accession>
<gene>
    <name evidence="1" type="ORF">EYF80_036874</name>
</gene>
<sequence length="113" mass="12383">MAAGYSSCEGSDPSLRLEGRELNKSSFDQLYGASLTFPFAHVLVIRCSEMSRVVLMGRGGMSPLFRRCGMLQRSRTSPGRGCGSVPVWPVRQCPGLGAREARRGELITNRTYP</sequence>
<dbReference type="AlphaFoldDB" id="A0A4Z2GHL1"/>
<proteinExistence type="predicted"/>
<protein>
    <submittedName>
        <fullName evidence="1">Uncharacterized protein</fullName>
    </submittedName>
</protein>
<keyword evidence="2" id="KW-1185">Reference proteome</keyword>